<accession>A0A1M4Z5Q6</accession>
<proteinExistence type="predicted"/>
<dbReference type="AlphaFoldDB" id="A0A1M4Z5Q6"/>
<dbReference type="RefSeq" id="WP_072977648.1">
    <property type="nucleotide sequence ID" value="NZ_FQTY01000022.1"/>
</dbReference>
<gene>
    <name evidence="1" type="ORF">SAMN02745784_02914</name>
</gene>
<evidence type="ECO:0000313" key="1">
    <source>
        <dbReference type="EMBL" id="SHF13361.1"/>
    </source>
</evidence>
<evidence type="ECO:0000313" key="2">
    <source>
        <dbReference type="Proteomes" id="UP000184114"/>
    </source>
</evidence>
<keyword evidence="2" id="KW-1185">Reference proteome</keyword>
<dbReference type="EMBL" id="FQTY01000022">
    <property type="protein sequence ID" value="SHF13361.1"/>
    <property type="molecule type" value="Genomic_DNA"/>
</dbReference>
<name>A0A1M4Z5Q6_9FIRM</name>
<dbReference type="STRING" id="1123404.SAMN02745784_02914"/>
<dbReference type="Proteomes" id="UP000184114">
    <property type="component" value="Unassembled WGS sequence"/>
</dbReference>
<reference evidence="2" key="1">
    <citation type="submission" date="2016-11" db="EMBL/GenBank/DDBJ databases">
        <authorList>
            <person name="Varghese N."/>
            <person name="Submissions S."/>
        </authorList>
    </citation>
    <scope>NUCLEOTIDE SEQUENCE [LARGE SCALE GENOMIC DNA]</scope>
    <source>
        <strain evidence="2">DSM 18095</strain>
    </source>
</reference>
<organism evidence="1 2">
    <name type="scientific">Tissierella praeacuta DSM 18095</name>
    <dbReference type="NCBI Taxonomy" id="1123404"/>
    <lineage>
        <taxon>Bacteria</taxon>
        <taxon>Bacillati</taxon>
        <taxon>Bacillota</taxon>
        <taxon>Tissierellia</taxon>
        <taxon>Tissierellales</taxon>
        <taxon>Tissierellaceae</taxon>
        <taxon>Tissierella</taxon>
    </lineage>
</organism>
<sequence>MIEVLENPIRETIGDRIATIVEINEDGLPIIQFDGEEEPSQKLYPISGLFKPEKGQRVMMKRFNDTYIIEYNILYLEVMEEPNRNNFEGNVNIDGDLKVDDINSRDINCRDITVTRRTNIDNLSVTGKLDLDSDLNIMGDTTLNKTFINDELSVKDLKVLNTSILTGLKIKGPIGFFEANPTNRKSIDRPVGTNWNLYAVAIAELLDILEEYGLIQQKG</sequence>
<protein>
    <submittedName>
        <fullName evidence="1">Uncharacterized protein</fullName>
    </submittedName>
</protein>
<dbReference type="GeneID" id="90994555"/>